<evidence type="ECO:0000313" key="4">
    <source>
        <dbReference type="Proteomes" id="UP001180973"/>
    </source>
</evidence>
<dbReference type="Proteomes" id="UP001180973">
    <property type="component" value="Unassembled WGS sequence"/>
</dbReference>
<dbReference type="Pfam" id="PF04738">
    <property type="entry name" value="Lant_dehydr_N"/>
    <property type="match status" value="2"/>
</dbReference>
<name>A0ABU2WUF6_9ACTN</name>
<gene>
    <name evidence="3" type="ORF">RM555_11245</name>
</gene>
<feature type="region of interest" description="Disordered" evidence="1">
    <location>
        <begin position="1"/>
        <end position="20"/>
    </location>
</feature>
<dbReference type="RefSeq" id="WP_311411684.1">
    <property type="nucleotide sequence ID" value="NZ_JAVRFL010000011.1"/>
</dbReference>
<evidence type="ECO:0000313" key="3">
    <source>
        <dbReference type="EMBL" id="MDT0529563.1"/>
    </source>
</evidence>
<feature type="domain" description="Lantibiotic dehydratase N-terminal" evidence="2">
    <location>
        <begin position="333"/>
        <end position="826"/>
    </location>
</feature>
<organism evidence="3 4">
    <name type="scientific">Micromonospora reichwaldensis</name>
    <dbReference type="NCBI Taxonomy" id="3075516"/>
    <lineage>
        <taxon>Bacteria</taxon>
        <taxon>Bacillati</taxon>
        <taxon>Actinomycetota</taxon>
        <taxon>Actinomycetes</taxon>
        <taxon>Micromonosporales</taxon>
        <taxon>Micromonosporaceae</taxon>
        <taxon>Micromonospora</taxon>
    </lineage>
</organism>
<reference evidence="3" key="1">
    <citation type="submission" date="2023-09" db="EMBL/GenBank/DDBJ databases">
        <title>30 novel species of actinomycetes from the DSMZ collection.</title>
        <authorList>
            <person name="Nouioui I."/>
        </authorList>
    </citation>
    <scope>NUCLEOTIDE SEQUENCE</scope>
    <source>
        <strain evidence="3">DSM 115977</strain>
    </source>
</reference>
<feature type="domain" description="Lantibiotic dehydratase N-terminal" evidence="2">
    <location>
        <begin position="162"/>
        <end position="228"/>
    </location>
</feature>
<keyword evidence="4" id="KW-1185">Reference proteome</keyword>
<evidence type="ECO:0000256" key="1">
    <source>
        <dbReference type="SAM" id="MobiDB-lite"/>
    </source>
</evidence>
<dbReference type="EMBL" id="JAVRFL010000011">
    <property type="protein sequence ID" value="MDT0529563.1"/>
    <property type="molecule type" value="Genomic_DNA"/>
</dbReference>
<dbReference type="InterPro" id="IPR006827">
    <property type="entry name" value="Lant_deHydtase_N"/>
</dbReference>
<proteinExistence type="predicted"/>
<protein>
    <submittedName>
        <fullName evidence="3">Lantibiotic dehydratase</fullName>
    </submittedName>
</protein>
<comment type="caution">
    <text evidence="3">The sequence shown here is derived from an EMBL/GenBank/DDBJ whole genome shotgun (WGS) entry which is preliminary data.</text>
</comment>
<feature type="region of interest" description="Disordered" evidence="1">
    <location>
        <begin position="819"/>
        <end position="861"/>
    </location>
</feature>
<accession>A0ABU2WUF6</accession>
<evidence type="ECO:0000259" key="2">
    <source>
        <dbReference type="Pfam" id="PF04738"/>
    </source>
</evidence>
<feature type="compositionally biased region" description="Low complexity" evidence="1">
    <location>
        <begin position="834"/>
        <end position="851"/>
    </location>
</feature>
<sequence>MTTTRQSPAPPVSPAPGGRVAPEVQVAPYVLIRRTAVDLPAAGPAGRHLRRLQDQLVDRLVECRALGPELTEELYRLGGQAPTAYRRSVLLPLRRDVHNDRSPASDLRVRLGDLPDRLPALGRWLRARAEIDRLTGAVDAGSAAALAEERVALAALCGSEPFGRAVALTSPELLAAVQRTASRGGAPDARGRKSEPTVLRYALRATTRTSPLSWFTIVGWAPWPDTEAVPAPLASPPDGALPIHLDLAAGLDVTAAGEPVALTRPPASLVASLFLAGTSRPDQTLRTPHRLAPGTRVQDGHVVFYREHPTTGADGMPVIREERVRMPLRPALAAIIRVLRAAPDGHPPAELVAALGRGAARPATDAAEAERLARRLVTQLCDERLLIPVPPSTEHDPAALAAVADWLGDTGAPALADQVRHLDRDIRSLADVDAARRGPLVRRIDAGWHEALRQLGAAAPAQAPVTEDVVLPGPARLTRRPADTADLTALTSLALLFDEDQVLRRLLRHRFVERYGPGARCADLGQFFAEIGAGFDDLPTVTPEGALVGGPIARVPELAQLATLRREVVRAVRADGGNDGVETVVGADLVAEVAAALPRWLRARPVSYAFFGQHGPDGSLHLNHVYGGWGRFTSRFLDLFGDAGMRAAVAAQLRRVLPGRVAQFRPVHGFNANLHPLLLGEDIGDDQRLGGLDLASVELVHDLAGDQIRLRDPATGDLLDVLYLGFLSPPALPARVAALLGDLGSGEVGLRHLAATRTVAGPGGQAVVSDRLRCGRVVLARRSWRFDEGAEEHLRGLGSPSVAAAAALRAGWDLPDQVFLNQGGRRDGQPPAPGHAAQHPGAQARQPSERPSAPPPPPAIAGLREAVARPKPQFVDLASPLHLRCVPRWLGRITGRLVVEEALPRPAGHDRPHRVTELVVETYLPAAPR</sequence>